<proteinExistence type="predicted"/>
<dbReference type="PIRSF" id="PIRSF030802">
    <property type="entry name" value="UCP030802"/>
    <property type="match status" value="1"/>
</dbReference>
<protein>
    <recommendedName>
        <fullName evidence="3">HAD family hydrolase</fullName>
    </recommendedName>
</protein>
<keyword evidence="2" id="KW-1185">Reference proteome</keyword>
<dbReference type="RefSeq" id="WP_344839542.1">
    <property type="nucleotide sequence ID" value="NZ_BAAAUV010000047.1"/>
</dbReference>
<comment type="caution">
    <text evidence="1">The sequence shown here is derived from an EMBL/GenBank/DDBJ whole genome shotgun (WGS) entry which is preliminary data.</text>
</comment>
<dbReference type="SUPFAM" id="SSF56784">
    <property type="entry name" value="HAD-like"/>
    <property type="match status" value="1"/>
</dbReference>
<reference evidence="2" key="1">
    <citation type="journal article" date="2019" name="Int. J. Syst. Evol. Microbiol.">
        <title>The Global Catalogue of Microorganisms (GCM) 10K type strain sequencing project: providing services to taxonomists for standard genome sequencing and annotation.</title>
        <authorList>
            <consortium name="The Broad Institute Genomics Platform"/>
            <consortium name="The Broad Institute Genome Sequencing Center for Infectious Disease"/>
            <person name="Wu L."/>
            <person name="Ma J."/>
        </authorList>
    </citation>
    <scope>NUCLEOTIDE SEQUENCE [LARGE SCALE GENOMIC DNA]</scope>
    <source>
        <strain evidence="2">JCM 9377</strain>
    </source>
</reference>
<dbReference type="Proteomes" id="UP001501237">
    <property type="component" value="Unassembled WGS sequence"/>
</dbReference>
<organism evidence="1 2">
    <name type="scientific">Actinocorallia longicatena</name>
    <dbReference type="NCBI Taxonomy" id="111803"/>
    <lineage>
        <taxon>Bacteria</taxon>
        <taxon>Bacillati</taxon>
        <taxon>Actinomycetota</taxon>
        <taxon>Actinomycetes</taxon>
        <taxon>Streptosporangiales</taxon>
        <taxon>Thermomonosporaceae</taxon>
        <taxon>Actinocorallia</taxon>
    </lineage>
</organism>
<dbReference type="Gene3D" id="3.40.50.1000">
    <property type="entry name" value="HAD superfamily/HAD-like"/>
    <property type="match status" value="1"/>
</dbReference>
<name>A0ABP6QNQ0_9ACTN</name>
<dbReference type="InterPro" id="IPR023214">
    <property type="entry name" value="HAD_sf"/>
</dbReference>
<dbReference type="InterPro" id="IPR024197">
    <property type="entry name" value="TPP-like"/>
</dbReference>
<evidence type="ECO:0000313" key="2">
    <source>
        <dbReference type="Proteomes" id="UP001501237"/>
    </source>
</evidence>
<evidence type="ECO:0000313" key="1">
    <source>
        <dbReference type="EMBL" id="GAA3241941.1"/>
    </source>
</evidence>
<accession>A0ABP6QNQ0</accession>
<dbReference type="InterPro" id="IPR036412">
    <property type="entry name" value="HAD-like_sf"/>
</dbReference>
<evidence type="ECO:0008006" key="3">
    <source>
        <dbReference type="Google" id="ProtNLM"/>
    </source>
</evidence>
<dbReference type="EMBL" id="BAAAUV010000047">
    <property type="protein sequence ID" value="GAA3241941.1"/>
    <property type="molecule type" value="Genomic_DNA"/>
</dbReference>
<sequence length="282" mass="30453">MIAACTDLDRTLIYSANALMLADPDAALRCVEIYDLKPLSYLTDRSAALIELLATSATLVPTTTRTPAQYRRIRLPGPPPRFAICANGGYILEDGEEDPSWTARVRKAVADCAPAVDVHDHMSSVSGTHTLNLKIAAELFPYAVVDRAALPETWLADLAAWCADRRWTVSLQGRKVYCLPEPLTKSAAAAEVARRCDASHLVAAGDSLLDTELLRIADAAVRPAHGELEEQAWTAENVTITESRGVRAGEEIAAWLLARALAPAFVPRTGLWRTLTPASPAS</sequence>
<gene>
    <name evidence="1" type="ORF">GCM10010468_79400</name>
</gene>